<evidence type="ECO:0000256" key="1">
    <source>
        <dbReference type="SAM" id="MobiDB-lite"/>
    </source>
</evidence>
<dbReference type="Proteomes" id="UP000298138">
    <property type="component" value="Unassembled WGS sequence"/>
</dbReference>
<dbReference type="EMBL" id="ML220116">
    <property type="protein sequence ID" value="TGZ82068.1"/>
    <property type="molecule type" value="Genomic_DNA"/>
</dbReference>
<dbReference type="CDD" id="cd21134">
    <property type="entry name" value="YTH"/>
    <property type="match status" value="1"/>
</dbReference>
<dbReference type="InParanoid" id="A0A4S2MZ42"/>
<dbReference type="OrthoDB" id="6103986at2759"/>
<feature type="compositionally biased region" description="Basic and acidic residues" evidence="1">
    <location>
        <begin position="23"/>
        <end position="48"/>
    </location>
</feature>
<feature type="region of interest" description="Disordered" evidence="1">
    <location>
        <begin position="1"/>
        <end position="72"/>
    </location>
</feature>
<organism evidence="3 4">
    <name type="scientific">Ascodesmis nigricans</name>
    <dbReference type="NCBI Taxonomy" id="341454"/>
    <lineage>
        <taxon>Eukaryota</taxon>
        <taxon>Fungi</taxon>
        <taxon>Dikarya</taxon>
        <taxon>Ascomycota</taxon>
        <taxon>Pezizomycotina</taxon>
        <taxon>Pezizomycetes</taxon>
        <taxon>Pezizales</taxon>
        <taxon>Ascodesmidaceae</taxon>
        <taxon>Ascodesmis</taxon>
    </lineage>
</organism>
<keyword evidence="4" id="KW-1185">Reference proteome</keyword>
<dbReference type="PANTHER" id="PTHR12357">
    <property type="entry name" value="YTH YT521-B HOMOLOGY DOMAIN-CONTAINING"/>
    <property type="match status" value="1"/>
</dbReference>
<feature type="compositionally biased region" description="Pro residues" evidence="1">
    <location>
        <begin position="308"/>
        <end position="318"/>
    </location>
</feature>
<evidence type="ECO:0000313" key="4">
    <source>
        <dbReference type="Proteomes" id="UP000298138"/>
    </source>
</evidence>
<dbReference type="Gene3D" id="3.10.590.10">
    <property type="entry name" value="ph1033 like domains"/>
    <property type="match status" value="1"/>
</dbReference>
<feature type="compositionally biased region" description="Basic and acidic residues" evidence="1">
    <location>
        <begin position="589"/>
        <end position="599"/>
    </location>
</feature>
<protein>
    <submittedName>
        <fullName evidence="3">YTH-domain-containing protein</fullName>
    </submittedName>
</protein>
<dbReference type="PROSITE" id="PS50882">
    <property type="entry name" value="YTH"/>
    <property type="match status" value="1"/>
</dbReference>
<proteinExistence type="predicted"/>
<reference evidence="3 4" key="1">
    <citation type="submission" date="2019-04" db="EMBL/GenBank/DDBJ databases">
        <title>Comparative genomics and transcriptomics to analyze fruiting body development in filamentous ascomycetes.</title>
        <authorList>
            <consortium name="DOE Joint Genome Institute"/>
            <person name="Lutkenhaus R."/>
            <person name="Traeger S."/>
            <person name="Breuer J."/>
            <person name="Kuo A."/>
            <person name="Lipzen A."/>
            <person name="Pangilinan J."/>
            <person name="Dilworth D."/>
            <person name="Sandor L."/>
            <person name="Poggeler S."/>
            <person name="Barry K."/>
            <person name="Grigoriev I.V."/>
            <person name="Nowrousian M."/>
        </authorList>
    </citation>
    <scope>NUCLEOTIDE SEQUENCE [LARGE SCALE GENOMIC DNA]</scope>
    <source>
        <strain evidence="3 4">CBS 389.68</strain>
    </source>
</reference>
<dbReference type="InterPro" id="IPR045168">
    <property type="entry name" value="YTH_prot"/>
</dbReference>
<feature type="compositionally biased region" description="Basic and acidic residues" evidence="1">
    <location>
        <begin position="454"/>
        <end position="483"/>
    </location>
</feature>
<feature type="compositionally biased region" description="Basic and acidic residues" evidence="1">
    <location>
        <begin position="167"/>
        <end position="249"/>
    </location>
</feature>
<dbReference type="GO" id="GO:0003729">
    <property type="term" value="F:mRNA binding"/>
    <property type="evidence" value="ECO:0007669"/>
    <property type="project" value="TreeGrafter"/>
</dbReference>
<dbReference type="PANTHER" id="PTHR12357:SF3">
    <property type="entry name" value="YTH DOMAIN-CONTAINING PROTEIN 1"/>
    <property type="match status" value="1"/>
</dbReference>
<dbReference type="GO" id="GO:0000398">
    <property type="term" value="P:mRNA splicing, via spliceosome"/>
    <property type="evidence" value="ECO:0007669"/>
    <property type="project" value="TreeGrafter"/>
</dbReference>
<feature type="compositionally biased region" description="Basic and acidic residues" evidence="1">
    <location>
        <begin position="493"/>
        <end position="511"/>
    </location>
</feature>
<dbReference type="STRING" id="341454.A0A4S2MZ42"/>
<feature type="compositionally biased region" description="Basic and acidic residues" evidence="1">
    <location>
        <begin position="279"/>
        <end position="304"/>
    </location>
</feature>
<dbReference type="GO" id="GO:0005654">
    <property type="term" value="C:nucleoplasm"/>
    <property type="evidence" value="ECO:0007669"/>
    <property type="project" value="TreeGrafter"/>
</dbReference>
<dbReference type="InterPro" id="IPR007275">
    <property type="entry name" value="YTH_domain"/>
</dbReference>
<evidence type="ECO:0000259" key="2">
    <source>
        <dbReference type="PROSITE" id="PS50882"/>
    </source>
</evidence>
<dbReference type="GO" id="GO:0048024">
    <property type="term" value="P:regulation of mRNA splicing, via spliceosome"/>
    <property type="evidence" value="ECO:0007669"/>
    <property type="project" value="TreeGrafter"/>
</dbReference>
<gene>
    <name evidence="3" type="ORF">EX30DRAFT_214119</name>
</gene>
<feature type="compositionally biased region" description="Basic and acidic residues" evidence="1">
    <location>
        <begin position="132"/>
        <end position="159"/>
    </location>
</feature>
<feature type="compositionally biased region" description="Basic and acidic residues" evidence="1">
    <location>
        <begin position="525"/>
        <end position="551"/>
    </location>
</feature>
<feature type="compositionally biased region" description="Basic and acidic residues" evidence="1">
    <location>
        <begin position="408"/>
        <end position="417"/>
    </location>
</feature>
<dbReference type="Pfam" id="PF04146">
    <property type="entry name" value="YTH"/>
    <property type="match status" value="1"/>
</dbReference>
<feature type="region of interest" description="Disordered" evidence="1">
    <location>
        <begin position="400"/>
        <end position="638"/>
    </location>
</feature>
<feature type="region of interest" description="Disordered" evidence="1">
    <location>
        <begin position="92"/>
        <end position="318"/>
    </location>
</feature>
<feature type="domain" description="YTH" evidence="2">
    <location>
        <begin position="646"/>
        <end position="779"/>
    </location>
</feature>
<feature type="compositionally biased region" description="Basic and acidic residues" evidence="1">
    <location>
        <begin position="112"/>
        <end position="122"/>
    </location>
</feature>
<dbReference type="AlphaFoldDB" id="A0A4S2MZ42"/>
<accession>A0A4S2MZ42</accession>
<sequence>MEDLDMYDDRPLDDTQQMNNQAVDDRIPVPTERPRGTRVEEQSAKDPQNRTLSEEECEAHSGTSGKDPEKLRQKVLESLAEKKKKAAVFMNEGVMKKDGSAEAVSGGGSVDSGHENPEREAAVDALLATFGSKEKRGEVSRESRREGASEKLEVDVRHSRDYRHRRGSPDDVHSAPSHADRQSNRAEYGARREEYNRIRQSDYNGRSDAREYRDMREHDNHRRADHDGNSRRAESHYREDRGRFEDAKIKGRAAAAASSSSERYTAPATGDTRSNYRAPPRDDYYKAPESHHETPRKESLESTRPHRYPPPDMDYPMPPRDYAYLPPPPTRYAAPLDDPRYPPPPAMRGPEPDYATIYYRDLTEWLEITGYHDLPYRNMQLERHRAMEASRHYVIAHDDPAYMSRPPATREEFDSRHGGRASYGGMPPPAAGWDDRDAPPRPLSRGAYPPSLPPKERYTESTADKSSLKRRISARDEENRDVPSHTSKSARLGYDDPYRRPATPIKDEGIGARRSTSGTYGNEPVDDKDSVRRSLADRISRRDASPGEERRRRSQSRGYDSGYQGRSYDNDYRGRGRGRGYGRGGNNGDWDRNGDDYSSRGRGYGRGKGRGRGGYGKDYHSPDRFRHDIRDGPNDSHLEEARNNPIRYFIIKSYNEENVKIAQDECVWATQQKNTEILQEAFDKSEDVILFFSINKSGKFQGYARMEGPPGSAPIPSWSRNLLWESSGPFPIRWITITDISFHRIAHLRNRYNDMHPVLIGRDGQEIDPDCGELLCKSINETAEYRRQHTSEH</sequence>
<dbReference type="GO" id="GO:1990247">
    <property type="term" value="F:N6-methyladenosine-containing RNA reader activity"/>
    <property type="evidence" value="ECO:0007669"/>
    <property type="project" value="TreeGrafter"/>
</dbReference>
<evidence type="ECO:0000313" key="3">
    <source>
        <dbReference type="EMBL" id="TGZ82068.1"/>
    </source>
</evidence>
<feature type="compositionally biased region" description="Basic and acidic residues" evidence="1">
    <location>
        <begin position="615"/>
        <end position="638"/>
    </location>
</feature>
<name>A0A4S2MZ42_9PEZI</name>